<dbReference type="EMBL" id="BMDI01000001">
    <property type="protein sequence ID" value="GGI18050.1"/>
    <property type="molecule type" value="Genomic_DNA"/>
</dbReference>
<evidence type="ECO:0000313" key="4">
    <source>
        <dbReference type="Proteomes" id="UP000642180"/>
    </source>
</evidence>
<gene>
    <name evidence="3" type="ORF">GCM10008066_12050</name>
</gene>
<evidence type="ECO:0008006" key="5">
    <source>
        <dbReference type="Google" id="ProtNLM"/>
    </source>
</evidence>
<dbReference type="InterPro" id="IPR025205">
    <property type="entry name" value="PilX/PilW_C"/>
</dbReference>
<sequence length="186" mass="20510">MLTVILLLGTASAQLALQGEKSSRNDRDHQIAFQAAEAALIDAEMDIQQSPDPLRSRSHLFVAEILQDEAVLAEGECGAGMQNAWLGVCRQLRMESEAAWKRIDFLAAGNATTAIPYGHFTGRSFQTGIGTLPAALPRYIIEYMPYRGPGQSAEQVEYLYRITAVGFGVRETTRVALQSFYRKMPL</sequence>
<feature type="domain" description="PilX/PilW C-terminal" evidence="1">
    <location>
        <begin position="131"/>
        <end position="183"/>
    </location>
</feature>
<dbReference type="InterPro" id="IPR025746">
    <property type="entry name" value="PilX_N_dom"/>
</dbReference>
<comment type="caution">
    <text evidence="3">The sequence shown here is derived from an EMBL/GenBank/DDBJ whole genome shotgun (WGS) entry which is preliminary data.</text>
</comment>
<accession>A0A8J3F0L0</accession>
<protein>
    <recommendedName>
        <fullName evidence="5">Pilus assembly protein</fullName>
    </recommendedName>
</protein>
<evidence type="ECO:0000259" key="1">
    <source>
        <dbReference type="Pfam" id="PF13681"/>
    </source>
</evidence>
<feature type="domain" description="Type 4 fimbrial biogenesis protein PilX N-terminal" evidence="2">
    <location>
        <begin position="1"/>
        <end position="40"/>
    </location>
</feature>
<name>A0A8J3F0L0_9BURK</name>
<proteinExistence type="predicted"/>
<evidence type="ECO:0000259" key="2">
    <source>
        <dbReference type="Pfam" id="PF14341"/>
    </source>
</evidence>
<dbReference type="Pfam" id="PF13681">
    <property type="entry name" value="PilX"/>
    <property type="match status" value="1"/>
</dbReference>
<evidence type="ECO:0000313" key="3">
    <source>
        <dbReference type="EMBL" id="GGI18050.1"/>
    </source>
</evidence>
<dbReference type="Pfam" id="PF14341">
    <property type="entry name" value="PilX_N"/>
    <property type="match status" value="1"/>
</dbReference>
<organism evidence="3 4">
    <name type="scientific">Oxalicibacterium faecigallinarum</name>
    <dbReference type="NCBI Taxonomy" id="573741"/>
    <lineage>
        <taxon>Bacteria</taxon>
        <taxon>Pseudomonadati</taxon>
        <taxon>Pseudomonadota</taxon>
        <taxon>Betaproteobacteria</taxon>
        <taxon>Burkholderiales</taxon>
        <taxon>Oxalobacteraceae</taxon>
        <taxon>Oxalicibacterium</taxon>
    </lineage>
</organism>
<keyword evidence="4" id="KW-1185">Reference proteome</keyword>
<dbReference type="Proteomes" id="UP000642180">
    <property type="component" value="Unassembled WGS sequence"/>
</dbReference>
<reference evidence="4" key="1">
    <citation type="journal article" date="2019" name="Int. J. Syst. Evol. Microbiol.">
        <title>The Global Catalogue of Microorganisms (GCM) 10K type strain sequencing project: providing services to taxonomists for standard genome sequencing and annotation.</title>
        <authorList>
            <consortium name="The Broad Institute Genomics Platform"/>
            <consortium name="The Broad Institute Genome Sequencing Center for Infectious Disease"/>
            <person name="Wu L."/>
            <person name="Ma J."/>
        </authorList>
    </citation>
    <scope>NUCLEOTIDE SEQUENCE [LARGE SCALE GENOMIC DNA]</scope>
    <source>
        <strain evidence="4">CCM 2767</strain>
    </source>
</reference>
<dbReference type="AlphaFoldDB" id="A0A8J3F0L0"/>